<dbReference type="PANTHER" id="PTHR12045:SF3">
    <property type="entry name" value="INACTIVE ALLANTOICASE-RELATED"/>
    <property type="match status" value="1"/>
</dbReference>
<dbReference type="EMBL" id="MK266238">
    <property type="protein sequence ID" value="AZL94775.1"/>
    <property type="molecule type" value="mRNA"/>
</dbReference>
<evidence type="ECO:0000256" key="2">
    <source>
        <dbReference type="SAM" id="MobiDB-lite"/>
    </source>
</evidence>
<comment type="similarity">
    <text evidence="1">Belongs to the allantoicase family.</text>
</comment>
<dbReference type="InterPro" id="IPR005164">
    <property type="entry name" value="Allantoicase"/>
</dbReference>
<dbReference type="InterPro" id="IPR015908">
    <property type="entry name" value="Allantoicase_dom"/>
</dbReference>
<dbReference type="Pfam" id="PF03561">
    <property type="entry name" value="Allantoicase"/>
    <property type="match status" value="2"/>
</dbReference>
<feature type="compositionally biased region" description="Low complexity" evidence="2">
    <location>
        <begin position="39"/>
        <end position="60"/>
    </location>
</feature>
<feature type="compositionally biased region" description="Polar residues" evidence="2">
    <location>
        <begin position="65"/>
        <end position="94"/>
    </location>
</feature>
<dbReference type="InterPro" id="IPR008979">
    <property type="entry name" value="Galactose-bd-like_sf"/>
</dbReference>
<evidence type="ECO:0000259" key="3">
    <source>
        <dbReference type="Pfam" id="PF03561"/>
    </source>
</evidence>
<sequence length="529" mass="61011">MPSKKSELTNDNSNNEKSNNSSPQSFSKRQNPQNSPKFSLQTPSSQSSNSRKASSLLKNNKINEETVNLDNMSSSSIQSNENTNQKQNFANQPNKLRKISTDEQNSINKSGFLKRMMKWFTQYKGPPSLRLSQNPIQSFLNLHNLIDESFGSKILFATDEYFGYASNLLKNTPPLINDNSEEPKSKDGWVTKRRRELGHDWCVIEMGLSGEIYGFEINLKNLDLDKTPRLSIEATFCPNLCEKHFKLLSNDNKQNDNNLYSNFIKIDKQIEDVLHSYNTDWIELVDPDEANFTEIKNIEIIYLIVEDPELRINFTHLRINLFPDGGISRIKTFGKPNFSNKNNLNQEILNVISPYYGTCLLLFQYNSLLKGHPKDIINPSIRDTKWETKRNPNRYPIIFSPFPYDSNEGDWAVYKLGFRSIIDELKISYIGCEGSTPQKIIVQGLDLEKSISEDYLEEQKWFQNEINRGRSNSNWRILSEFLIQNDNQTNINLVKNLPHWTKRTATHIRLILMPDGAISNFIVLGSKVK</sequence>
<reference evidence="4" key="1">
    <citation type="journal article" date="2018" name="Genome Biol. Evol.">
        <title>Nephromyces encodes a urate metabolism pathway and predicted peroxisomes, demonstrating these are not ancient losses of apicomplexans.</title>
        <authorList>
            <person name="Paight C."/>
            <person name="Slamovits C.H."/>
            <person name="Saffo M.B."/>
            <person name="Lane C.E."/>
        </authorList>
    </citation>
    <scope>NUCLEOTIDE SEQUENCE</scope>
    <source>
        <strain evidence="4">Neph469</strain>
    </source>
</reference>
<accession>A0A3Q8UC78</accession>
<dbReference type="AlphaFoldDB" id="A0A3Q8UC78"/>
<dbReference type="Gene3D" id="2.60.120.260">
    <property type="entry name" value="Galactose-binding domain-like"/>
    <property type="match status" value="2"/>
</dbReference>
<feature type="compositionally biased region" description="Polar residues" evidence="2">
    <location>
        <begin position="26"/>
        <end position="38"/>
    </location>
</feature>
<evidence type="ECO:0000313" key="4">
    <source>
        <dbReference type="EMBL" id="AZL94775.1"/>
    </source>
</evidence>
<name>A0A3Q8UC78_9APIC</name>
<dbReference type="GO" id="GO:0000256">
    <property type="term" value="P:allantoin catabolic process"/>
    <property type="evidence" value="ECO:0007669"/>
    <property type="project" value="InterPro"/>
</dbReference>
<feature type="compositionally biased region" description="Low complexity" evidence="2">
    <location>
        <begin position="10"/>
        <end position="25"/>
    </location>
</feature>
<dbReference type="PANTHER" id="PTHR12045">
    <property type="entry name" value="ALLANTOICASE"/>
    <property type="match status" value="1"/>
</dbReference>
<protein>
    <submittedName>
        <fullName evidence="4">Allantoicase</fullName>
    </submittedName>
</protein>
<feature type="domain" description="Allantoicase" evidence="3">
    <location>
        <begin position="386"/>
        <end position="527"/>
    </location>
</feature>
<feature type="domain" description="Allantoicase" evidence="3">
    <location>
        <begin position="151"/>
        <end position="336"/>
    </location>
</feature>
<organism evidence="4">
    <name type="scientific">Nephromyces sp. MMRI</name>
    <dbReference type="NCBI Taxonomy" id="2496275"/>
    <lineage>
        <taxon>Eukaryota</taxon>
        <taxon>Sar</taxon>
        <taxon>Alveolata</taxon>
        <taxon>Apicomplexa</taxon>
        <taxon>Aconoidasida</taxon>
        <taxon>Nephromycida</taxon>
        <taxon>Nephromyces</taxon>
    </lineage>
</organism>
<dbReference type="SUPFAM" id="SSF49785">
    <property type="entry name" value="Galactose-binding domain-like"/>
    <property type="match status" value="2"/>
</dbReference>
<feature type="region of interest" description="Disordered" evidence="2">
    <location>
        <begin position="1"/>
        <end position="103"/>
    </location>
</feature>
<dbReference type="GO" id="GO:0004037">
    <property type="term" value="F:allantoicase activity"/>
    <property type="evidence" value="ECO:0007669"/>
    <property type="project" value="InterPro"/>
</dbReference>
<proteinExistence type="evidence at transcript level"/>
<evidence type="ECO:0000256" key="1">
    <source>
        <dbReference type="ARBA" id="ARBA00009242"/>
    </source>
</evidence>